<dbReference type="OrthoDB" id="3507521at2759"/>
<sequence>MPTLRSMISIFLALGASAQNTTNGANCTTFNWDHNKAYWKTYPPRRASAAKTCPSSNTTTTTTTTTNNDNNLQTCPITASGDDTYYFRTNLTALSSSTFAPVVEKTVDRSALLTDEFRQNVTGAIDGTSWLEPGQSGYLNFTAYSYCFTGTVDGCTPGVDNHTPVEVCAPLWHTLHLKKEDFAFVDGIHSVVNISSDRVGLFKDPYEGQARSWGNAQEGRMIACSVSISQDLTLIYS</sequence>
<feature type="chain" id="PRO_5017177744" evidence="1">
    <location>
        <begin position="19"/>
        <end position="237"/>
    </location>
</feature>
<dbReference type="EMBL" id="KZ824287">
    <property type="protein sequence ID" value="RAL11726.1"/>
    <property type="molecule type" value="Genomic_DNA"/>
</dbReference>
<evidence type="ECO:0000313" key="3">
    <source>
        <dbReference type="Proteomes" id="UP000248961"/>
    </source>
</evidence>
<dbReference type="AlphaFoldDB" id="A0A395HW22"/>
<protein>
    <submittedName>
        <fullName evidence="2">Uncharacterized protein</fullName>
    </submittedName>
</protein>
<organism evidence="2 3">
    <name type="scientific">Aspergillus homomorphus (strain CBS 101889)</name>
    <dbReference type="NCBI Taxonomy" id="1450537"/>
    <lineage>
        <taxon>Eukaryota</taxon>
        <taxon>Fungi</taxon>
        <taxon>Dikarya</taxon>
        <taxon>Ascomycota</taxon>
        <taxon>Pezizomycotina</taxon>
        <taxon>Eurotiomycetes</taxon>
        <taxon>Eurotiomycetidae</taxon>
        <taxon>Eurotiales</taxon>
        <taxon>Aspergillaceae</taxon>
        <taxon>Aspergillus</taxon>
        <taxon>Aspergillus subgen. Circumdati</taxon>
    </lineage>
</organism>
<dbReference type="Pfam" id="PF19535">
    <property type="entry name" value="DUF6060"/>
    <property type="match status" value="1"/>
</dbReference>
<evidence type="ECO:0000313" key="2">
    <source>
        <dbReference type="EMBL" id="RAL11726.1"/>
    </source>
</evidence>
<feature type="signal peptide" evidence="1">
    <location>
        <begin position="1"/>
        <end position="18"/>
    </location>
</feature>
<evidence type="ECO:0000256" key="1">
    <source>
        <dbReference type="SAM" id="SignalP"/>
    </source>
</evidence>
<proteinExistence type="predicted"/>
<dbReference type="GeneID" id="37202002"/>
<dbReference type="RefSeq" id="XP_025550880.1">
    <property type="nucleotide sequence ID" value="XM_025697713.1"/>
</dbReference>
<dbReference type="VEuPathDB" id="FungiDB:BO97DRAFT_435113"/>
<reference evidence="2 3" key="1">
    <citation type="submission" date="2018-02" db="EMBL/GenBank/DDBJ databases">
        <title>The genomes of Aspergillus section Nigri reveals drivers in fungal speciation.</title>
        <authorList>
            <consortium name="DOE Joint Genome Institute"/>
            <person name="Vesth T.C."/>
            <person name="Nybo J."/>
            <person name="Theobald S."/>
            <person name="Brandl J."/>
            <person name="Frisvad J.C."/>
            <person name="Nielsen K.F."/>
            <person name="Lyhne E.K."/>
            <person name="Kogle M.E."/>
            <person name="Kuo A."/>
            <person name="Riley R."/>
            <person name="Clum A."/>
            <person name="Nolan M."/>
            <person name="Lipzen A."/>
            <person name="Salamov A."/>
            <person name="Henrissat B."/>
            <person name="Wiebenga A."/>
            <person name="De vries R.P."/>
            <person name="Grigoriev I.V."/>
            <person name="Mortensen U.H."/>
            <person name="Andersen M.R."/>
            <person name="Baker S.E."/>
        </authorList>
    </citation>
    <scope>NUCLEOTIDE SEQUENCE [LARGE SCALE GENOMIC DNA]</scope>
    <source>
        <strain evidence="2 3">CBS 101889</strain>
    </source>
</reference>
<gene>
    <name evidence="2" type="ORF">BO97DRAFT_435113</name>
</gene>
<dbReference type="Proteomes" id="UP000248961">
    <property type="component" value="Unassembled WGS sequence"/>
</dbReference>
<dbReference type="InterPro" id="IPR045702">
    <property type="entry name" value="DUF6060"/>
</dbReference>
<accession>A0A395HW22</accession>
<keyword evidence="3" id="KW-1185">Reference proteome</keyword>
<keyword evidence="1" id="KW-0732">Signal</keyword>
<name>A0A395HW22_ASPHC</name>